<feature type="region of interest" description="Disordered" evidence="1">
    <location>
        <begin position="78"/>
        <end position="121"/>
    </location>
</feature>
<evidence type="ECO:0000256" key="1">
    <source>
        <dbReference type="SAM" id="MobiDB-lite"/>
    </source>
</evidence>
<gene>
    <name evidence="2" type="ORF">IAB75_09490</name>
</gene>
<evidence type="ECO:0000313" key="3">
    <source>
        <dbReference type="Proteomes" id="UP000725002"/>
    </source>
</evidence>
<proteinExistence type="predicted"/>
<sequence>MDSKSTNQKKRAVVSFENMSEELAAAFAEKYPKGFNDYFPDLQKYDKPDGTSFYAVTLEIPDAIYLVKIKVKTDDADDIERWLDGDDDDAEGAGDNSEGEDLPDDNIAQYATGDDDPADSE</sequence>
<comment type="caution">
    <text evidence="2">The sequence shown here is derived from an EMBL/GenBank/DDBJ whole genome shotgun (WGS) entry which is preliminary data.</text>
</comment>
<feature type="compositionally biased region" description="Acidic residues" evidence="1">
    <location>
        <begin position="85"/>
        <end position="104"/>
    </location>
</feature>
<reference evidence="2" key="2">
    <citation type="journal article" date="2021" name="PeerJ">
        <title>Extensive microbial diversity within the chicken gut microbiome revealed by metagenomics and culture.</title>
        <authorList>
            <person name="Gilroy R."/>
            <person name="Ravi A."/>
            <person name="Getino M."/>
            <person name="Pursley I."/>
            <person name="Horton D.L."/>
            <person name="Alikhan N.F."/>
            <person name="Baker D."/>
            <person name="Gharbi K."/>
            <person name="Hall N."/>
            <person name="Watson M."/>
            <person name="Adriaenssens E.M."/>
            <person name="Foster-Nyarko E."/>
            <person name="Jarju S."/>
            <person name="Secka A."/>
            <person name="Antonio M."/>
            <person name="Oren A."/>
            <person name="Chaudhuri R.R."/>
            <person name="La Ragione R."/>
            <person name="Hildebrand F."/>
            <person name="Pallen M.J."/>
        </authorList>
    </citation>
    <scope>NUCLEOTIDE SEQUENCE</scope>
    <source>
        <strain evidence="2">G3-8215</strain>
    </source>
</reference>
<dbReference type="Proteomes" id="UP000725002">
    <property type="component" value="Unassembled WGS sequence"/>
</dbReference>
<protein>
    <submittedName>
        <fullName evidence="2">Uncharacterized protein</fullName>
    </submittedName>
</protein>
<name>A0A940IJ12_9BACT</name>
<accession>A0A940IJ12</accession>
<reference evidence="2" key="1">
    <citation type="submission" date="2020-10" db="EMBL/GenBank/DDBJ databases">
        <authorList>
            <person name="Gilroy R."/>
        </authorList>
    </citation>
    <scope>NUCLEOTIDE SEQUENCE</scope>
    <source>
        <strain evidence="2">G3-8215</strain>
    </source>
</reference>
<dbReference type="AlphaFoldDB" id="A0A940IJ12"/>
<dbReference type="EMBL" id="JADILV010000070">
    <property type="protein sequence ID" value="MBO8484329.1"/>
    <property type="molecule type" value="Genomic_DNA"/>
</dbReference>
<evidence type="ECO:0000313" key="2">
    <source>
        <dbReference type="EMBL" id="MBO8484329.1"/>
    </source>
</evidence>
<organism evidence="2 3">
    <name type="scientific">Candidatus Cryptobacteroides avicola</name>
    <dbReference type="NCBI Taxonomy" id="2840757"/>
    <lineage>
        <taxon>Bacteria</taxon>
        <taxon>Pseudomonadati</taxon>
        <taxon>Bacteroidota</taxon>
        <taxon>Bacteroidia</taxon>
        <taxon>Bacteroidales</taxon>
        <taxon>Candidatus Cryptobacteroides</taxon>
    </lineage>
</organism>